<protein>
    <submittedName>
        <fullName evidence="3">Uncharacterized protein</fullName>
    </submittedName>
</protein>
<evidence type="ECO:0000313" key="5">
    <source>
        <dbReference type="Proteomes" id="UP000465302"/>
    </source>
</evidence>
<keyword evidence="4" id="KW-1185">Reference proteome</keyword>
<evidence type="ECO:0000256" key="1">
    <source>
        <dbReference type="SAM" id="MobiDB-lite"/>
    </source>
</evidence>
<feature type="compositionally biased region" description="Basic and acidic residues" evidence="1">
    <location>
        <begin position="102"/>
        <end position="117"/>
    </location>
</feature>
<accession>A0A2A7N072</accession>
<feature type="compositionally biased region" description="Pro residues" evidence="1">
    <location>
        <begin position="91"/>
        <end position="101"/>
    </location>
</feature>
<gene>
    <name evidence="3" type="ORF">CQY20_16760</name>
    <name evidence="2" type="ORF">MAGR_64210</name>
</gene>
<dbReference type="Proteomes" id="UP000220914">
    <property type="component" value="Unassembled WGS sequence"/>
</dbReference>
<reference evidence="2 5" key="2">
    <citation type="journal article" date="2019" name="Emerg. Microbes Infect.">
        <title>Comprehensive subspecies identification of 175 nontuberculous mycobacteria species based on 7547 genomic profiles.</title>
        <authorList>
            <person name="Matsumoto Y."/>
            <person name="Kinjo T."/>
            <person name="Motooka D."/>
            <person name="Nabeya D."/>
            <person name="Jung N."/>
            <person name="Uechi K."/>
            <person name="Horii T."/>
            <person name="Iida T."/>
            <person name="Fujita J."/>
            <person name="Nakamura S."/>
        </authorList>
    </citation>
    <scope>NUCLEOTIDE SEQUENCE [LARGE SCALE GENOMIC DNA]</scope>
    <source>
        <strain evidence="2 5">JCM 6377</strain>
    </source>
</reference>
<sequence length="196" mass="20075">MEIVAFGPKVNGGRVNSFNNRQEMANNGAAYGGISGQTVAFNINWNGGPIGSYKGTVRDDGTVFGGTTDPQGNAASWESVTKLVCKAAPAPDAPAPAPPAEKPADKPAPEAPPEKKPLQGPAVSAKPGFAGVTFTFTDRSGVASQYTYSSEGFSDTFALPANGSADLFVPAIRLGRTRTGTVSCDNGTSSPTSVEF</sequence>
<proteinExistence type="predicted"/>
<reference evidence="3 4" key="1">
    <citation type="submission" date="2017-10" db="EMBL/GenBank/DDBJ databases">
        <title>The new phylogeny of genus Mycobacterium.</title>
        <authorList>
            <person name="Tortoli E."/>
            <person name="Trovato A."/>
            <person name="Cirillo D.M."/>
        </authorList>
    </citation>
    <scope>NUCLEOTIDE SEQUENCE [LARGE SCALE GENOMIC DNA]</scope>
    <source>
        <strain evidence="3 4">CCUG37673</strain>
    </source>
</reference>
<evidence type="ECO:0000313" key="2">
    <source>
        <dbReference type="EMBL" id="GFG54980.1"/>
    </source>
</evidence>
<feature type="region of interest" description="Disordered" evidence="1">
    <location>
        <begin position="89"/>
        <end position="124"/>
    </location>
</feature>
<name>A0A2A7N072_MYCAG</name>
<dbReference type="EMBL" id="PDCP01000028">
    <property type="protein sequence ID" value="PEG37220.1"/>
    <property type="molecule type" value="Genomic_DNA"/>
</dbReference>
<dbReference type="Proteomes" id="UP000465302">
    <property type="component" value="Unassembled WGS sequence"/>
</dbReference>
<dbReference type="EMBL" id="BLKS01000003">
    <property type="protein sequence ID" value="GFG54980.1"/>
    <property type="molecule type" value="Genomic_DNA"/>
</dbReference>
<dbReference type="RefSeq" id="WP_097941199.1">
    <property type="nucleotide sequence ID" value="NZ_BLKS01000003.1"/>
</dbReference>
<organism evidence="3 4">
    <name type="scientific">Mycolicibacterium agri</name>
    <name type="common">Mycobacterium agri</name>
    <dbReference type="NCBI Taxonomy" id="36811"/>
    <lineage>
        <taxon>Bacteria</taxon>
        <taxon>Bacillati</taxon>
        <taxon>Actinomycetota</taxon>
        <taxon>Actinomycetes</taxon>
        <taxon>Mycobacteriales</taxon>
        <taxon>Mycobacteriaceae</taxon>
        <taxon>Mycolicibacterium</taxon>
    </lineage>
</organism>
<reference evidence="2" key="3">
    <citation type="submission" date="2020-02" db="EMBL/GenBank/DDBJ databases">
        <authorList>
            <person name="Matsumoto Y."/>
            <person name="Motooka D."/>
            <person name="Nakamura S."/>
        </authorList>
    </citation>
    <scope>NUCLEOTIDE SEQUENCE</scope>
    <source>
        <strain evidence="2">JCM 6377</strain>
    </source>
</reference>
<evidence type="ECO:0000313" key="4">
    <source>
        <dbReference type="Proteomes" id="UP000220914"/>
    </source>
</evidence>
<evidence type="ECO:0000313" key="3">
    <source>
        <dbReference type="EMBL" id="PEG37220.1"/>
    </source>
</evidence>
<comment type="caution">
    <text evidence="3">The sequence shown here is derived from an EMBL/GenBank/DDBJ whole genome shotgun (WGS) entry which is preliminary data.</text>
</comment>
<dbReference type="AlphaFoldDB" id="A0A2A7N072"/>
<dbReference type="OrthoDB" id="4733193at2"/>